<dbReference type="Proteomes" id="UP000887576">
    <property type="component" value="Unplaced"/>
</dbReference>
<dbReference type="WBParaSite" id="JU765_v2.g17268.t1">
    <property type="protein sequence ID" value="JU765_v2.g17268.t1"/>
    <property type="gene ID" value="JU765_v2.g17268"/>
</dbReference>
<name>A0AC34QKW3_9BILA</name>
<evidence type="ECO:0000313" key="1">
    <source>
        <dbReference type="Proteomes" id="UP000887576"/>
    </source>
</evidence>
<reference evidence="2" key="1">
    <citation type="submission" date="2022-11" db="UniProtKB">
        <authorList>
            <consortium name="WormBaseParasite"/>
        </authorList>
    </citation>
    <scope>IDENTIFICATION</scope>
</reference>
<accession>A0AC34QKW3</accession>
<organism evidence="1 2">
    <name type="scientific">Panagrolaimus sp. JU765</name>
    <dbReference type="NCBI Taxonomy" id="591449"/>
    <lineage>
        <taxon>Eukaryota</taxon>
        <taxon>Metazoa</taxon>
        <taxon>Ecdysozoa</taxon>
        <taxon>Nematoda</taxon>
        <taxon>Chromadorea</taxon>
        <taxon>Rhabditida</taxon>
        <taxon>Tylenchina</taxon>
        <taxon>Panagrolaimomorpha</taxon>
        <taxon>Panagrolaimoidea</taxon>
        <taxon>Panagrolaimidae</taxon>
        <taxon>Panagrolaimus</taxon>
    </lineage>
</organism>
<evidence type="ECO:0000313" key="2">
    <source>
        <dbReference type="WBParaSite" id="JU765_v2.g17268.t1"/>
    </source>
</evidence>
<sequence length="255" mass="28877">MVEPALQYFLASLCDWRIKDENKKRLGLRYPKTPEVQKLLSKIQKCKFVGREIKNMDPNAIISVLKEVLTEFPGGIFADSNEEFLCVSLKSPQEIALIYANGLIDTLPIFLRQFTYLICKSLRNLARQSSGSLIDSYTDLLLLFTPILFPNSVGDVSRFLRATRISLILVDLCDTVFRPFLSLPMDSSTDSAYHSDEDFFRDIVESLNNLQEEFDSEEEADSVLSASSEETDGFSTQKIVGNGSKYYQITYVDGQ</sequence>
<proteinExistence type="predicted"/>
<protein>
    <submittedName>
        <fullName evidence="2">Rho-GAP domain-containing protein</fullName>
    </submittedName>
</protein>